<evidence type="ECO:0000313" key="3">
    <source>
        <dbReference type="Proteomes" id="UP000250163"/>
    </source>
</evidence>
<name>A0A330LIG8_9GAMM</name>
<keyword evidence="1" id="KW-0812">Transmembrane</keyword>
<reference evidence="3" key="1">
    <citation type="submission" date="2018-05" db="EMBL/GenBank/DDBJ databases">
        <authorList>
            <person name="Cea G.-C."/>
            <person name="William W."/>
        </authorList>
    </citation>
    <scope>NUCLEOTIDE SEQUENCE [LARGE SCALE GENOMIC DNA]</scope>
    <source>
        <strain evidence="3">DB21MT 5</strain>
    </source>
</reference>
<keyword evidence="3" id="KW-1185">Reference proteome</keyword>
<keyword evidence="1" id="KW-1133">Transmembrane helix</keyword>
<evidence type="ECO:0000256" key="1">
    <source>
        <dbReference type="SAM" id="Phobius"/>
    </source>
</evidence>
<dbReference type="EMBL" id="LS483250">
    <property type="protein sequence ID" value="SQD76660.1"/>
    <property type="molecule type" value="Genomic_DNA"/>
</dbReference>
<accession>A0A330LIG8</accession>
<dbReference type="Proteomes" id="UP000250163">
    <property type="component" value="Chromosome MORIYA"/>
</dbReference>
<dbReference type="AlphaFoldDB" id="A0A330LIG8"/>
<sequence>MPLVYRNFNPTRNAEKKDAFAIHPYYLLMINLTCIIYHFIVQYT</sequence>
<keyword evidence="1" id="KW-0472">Membrane</keyword>
<organism evidence="2 3">
    <name type="scientific">Moritella yayanosii</name>
    <dbReference type="NCBI Taxonomy" id="69539"/>
    <lineage>
        <taxon>Bacteria</taxon>
        <taxon>Pseudomonadati</taxon>
        <taxon>Pseudomonadota</taxon>
        <taxon>Gammaproteobacteria</taxon>
        <taxon>Alteromonadales</taxon>
        <taxon>Moritellaceae</taxon>
        <taxon>Moritella</taxon>
    </lineage>
</organism>
<gene>
    <name evidence="2" type="ORF">MORIYA_0182</name>
</gene>
<dbReference type="KEGG" id="mya:MORIYA_0182"/>
<proteinExistence type="predicted"/>
<evidence type="ECO:0000313" key="2">
    <source>
        <dbReference type="EMBL" id="SQD76660.1"/>
    </source>
</evidence>
<feature type="transmembrane region" description="Helical" evidence="1">
    <location>
        <begin position="20"/>
        <end position="40"/>
    </location>
</feature>
<protein>
    <submittedName>
        <fullName evidence="2">Uncharacterized protein</fullName>
    </submittedName>
</protein>